<evidence type="ECO:0000256" key="2">
    <source>
        <dbReference type="ARBA" id="ARBA00022670"/>
    </source>
</evidence>
<dbReference type="InterPro" id="IPR038765">
    <property type="entry name" value="Papain-like_cys_pep_sf"/>
</dbReference>
<feature type="domain" description="Cathepsin propeptide inhibitor" evidence="9">
    <location>
        <begin position="42"/>
        <end position="99"/>
    </location>
</feature>
<dbReference type="SUPFAM" id="SSF54001">
    <property type="entry name" value="Cysteine proteinases"/>
    <property type="match status" value="1"/>
</dbReference>
<dbReference type="PROSITE" id="PS00139">
    <property type="entry name" value="THIOL_PROTEASE_CYS"/>
    <property type="match status" value="1"/>
</dbReference>
<dbReference type="SMART" id="SM00645">
    <property type="entry name" value="Pept_C1"/>
    <property type="match status" value="1"/>
</dbReference>
<dbReference type="Pfam" id="PF00112">
    <property type="entry name" value="Peptidase_C1"/>
    <property type="match status" value="1"/>
</dbReference>
<evidence type="ECO:0000313" key="10">
    <source>
        <dbReference type="EMBL" id="MED6127528.1"/>
    </source>
</evidence>
<dbReference type="EMBL" id="JASCZI010031840">
    <property type="protein sequence ID" value="MED6127528.1"/>
    <property type="molecule type" value="Genomic_DNA"/>
</dbReference>
<accession>A0ABU6RTR6</accession>
<keyword evidence="2" id="KW-0645">Protease</keyword>
<dbReference type="InterPro" id="IPR013128">
    <property type="entry name" value="Peptidase_C1A"/>
</dbReference>
<dbReference type="InterPro" id="IPR039417">
    <property type="entry name" value="Peptidase_C1A_papain-like"/>
</dbReference>
<dbReference type="InterPro" id="IPR000169">
    <property type="entry name" value="Pept_cys_AS"/>
</dbReference>
<dbReference type="CDD" id="cd02248">
    <property type="entry name" value="Peptidase_C1A"/>
    <property type="match status" value="1"/>
</dbReference>
<dbReference type="SMART" id="SM00848">
    <property type="entry name" value="Inhibitor_I29"/>
    <property type="match status" value="1"/>
</dbReference>
<evidence type="ECO:0000313" key="11">
    <source>
        <dbReference type="Proteomes" id="UP001341840"/>
    </source>
</evidence>
<dbReference type="InterPro" id="IPR025661">
    <property type="entry name" value="Pept_asp_AS"/>
</dbReference>
<evidence type="ECO:0000259" key="9">
    <source>
        <dbReference type="SMART" id="SM00848"/>
    </source>
</evidence>
<comment type="caution">
    <text evidence="10">The sequence shown here is derived from an EMBL/GenBank/DDBJ whole genome shotgun (WGS) entry which is preliminary data.</text>
</comment>
<feature type="domain" description="Peptidase C1A papain C-terminal" evidence="8">
    <location>
        <begin position="131"/>
        <end position="348"/>
    </location>
</feature>
<keyword evidence="7" id="KW-0732">Signal</keyword>
<protein>
    <submittedName>
        <fullName evidence="10">Uncharacterized protein</fullName>
    </submittedName>
</protein>
<keyword evidence="11" id="KW-1185">Reference proteome</keyword>
<proteinExistence type="inferred from homology"/>
<keyword evidence="4" id="KW-0788">Thiol protease</keyword>
<gene>
    <name evidence="10" type="ORF">PIB30_088858</name>
</gene>
<dbReference type="Gene3D" id="3.90.70.10">
    <property type="entry name" value="Cysteine proteinases"/>
    <property type="match status" value="1"/>
</dbReference>
<evidence type="ECO:0000256" key="3">
    <source>
        <dbReference type="ARBA" id="ARBA00022801"/>
    </source>
</evidence>
<evidence type="ECO:0000256" key="4">
    <source>
        <dbReference type="ARBA" id="ARBA00022807"/>
    </source>
</evidence>
<evidence type="ECO:0000259" key="8">
    <source>
        <dbReference type="SMART" id="SM00645"/>
    </source>
</evidence>
<sequence length="349" mass="39425">MASSFSQSFYVLALFIILVSWSSRVTTSRKLVELEACSRERHEQWMMEHGKDYMDDAEKEKRYQIYRENVEFIESFNANNNETFKLGVNQFADKTFEEFKSSALNGNKKGSLDLLGTEIEKPFKYENVTEIPETMDWRQRGAVTPIKDQNVCGSCWAFATVAITESIHQITTGKLESLSEQELIDCVRGEKTSGCDGGYMEDAFKFILRKKGIASEAKYPYKGVDRTCNSTIEANTTASIKGYQMVPRNNETALLQAVANQPVGVYVEAGHRAFQFYSGGVFTGKCRTKTDHVVAIVGYGSTKEGIKYWIVKNSWGTNWGEKGYMRMKRDIISKKGLCGLAKKPLYPIA</sequence>
<dbReference type="Pfam" id="PF08246">
    <property type="entry name" value="Inhibitor_I29"/>
    <property type="match status" value="1"/>
</dbReference>
<comment type="similarity">
    <text evidence="1">Belongs to the peptidase C1 family.</text>
</comment>
<keyword evidence="5" id="KW-1015">Disulfide bond</keyword>
<evidence type="ECO:0000256" key="7">
    <source>
        <dbReference type="SAM" id="SignalP"/>
    </source>
</evidence>
<dbReference type="PANTHER" id="PTHR12411">
    <property type="entry name" value="CYSTEINE PROTEASE FAMILY C1-RELATED"/>
    <property type="match status" value="1"/>
</dbReference>
<name>A0ABU6RTR6_9FABA</name>
<feature type="chain" id="PRO_5046197653" evidence="7">
    <location>
        <begin position="29"/>
        <end position="349"/>
    </location>
</feature>
<dbReference type="Proteomes" id="UP001341840">
    <property type="component" value="Unassembled WGS sequence"/>
</dbReference>
<dbReference type="PROSITE" id="PS00640">
    <property type="entry name" value="THIOL_PROTEASE_ASN"/>
    <property type="match status" value="1"/>
</dbReference>
<evidence type="ECO:0000256" key="6">
    <source>
        <dbReference type="ARBA" id="ARBA00023180"/>
    </source>
</evidence>
<dbReference type="PRINTS" id="PR00705">
    <property type="entry name" value="PAPAIN"/>
</dbReference>
<keyword evidence="3" id="KW-0378">Hydrolase</keyword>
<keyword evidence="6" id="KW-0325">Glycoprotein</keyword>
<reference evidence="10 11" key="1">
    <citation type="journal article" date="2023" name="Plants (Basel)">
        <title>Bridging the Gap: Combining Genomics and Transcriptomics Approaches to Understand Stylosanthes scabra, an Orphan Legume from the Brazilian Caatinga.</title>
        <authorList>
            <person name="Ferreira-Neto J.R.C."/>
            <person name="da Silva M.D."/>
            <person name="Binneck E."/>
            <person name="de Melo N.F."/>
            <person name="da Silva R.H."/>
            <person name="de Melo A.L.T.M."/>
            <person name="Pandolfi V."/>
            <person name="Bustamante F.O."/>
            <person name="Brasileiro-Vidal A.C."/>
            <person name="Benko-Iseppon A.M."/>
        </authorList>
    </citation>
    <scope>NUCLEOTIDE SEQUENCE [LARGE SCALE GENOMIC DNA]</scope>
    <source>
        <tissue evidence="10">Leaves</tissue>
    </source>
</reference>
<organism evidence="10 11">
    <name type="scientific">Stylosanthes scabra</name>
    <dbReference type="NCBI Taxonomy" id="79078"/>
    <lineage>
        <taxon>Eukaryota</taxon>
        <taxon>Viridiplantae</taxon>
        <taxon>Streptophyta</taxon>
        <taxon>Embryophyta</taxon>
        <taxon>Tracheophyta</taxon>
        <taxon>Spermatophyta</taxon>
        <taxon>Magnoliopsida</taxon>
        <taxon>eudicotyledons</taxon>
        <taxon>Gunneridae</taxon>
        <taxon>Pentapetalae</taxon>
        <taxon>rosids</taxon>
        <taxon>fabids</taxon>
        <taxon>Fabales</taxon>
        <taxon>Fabaceae</taxon>
        <taxon>Papilionoideae</taxon>
        <taxon>50 kb inversion clade</taxon>
        <taxon>dalbergioids sensu lato</taxon>
        <taxon>Dalbergieae</taxon>
        <taxon>Pterocarpus clade</taxon>
        <taxon>Stylosanthes</taxon>
    </lineage>
</organism>
<dbReference type="InterPro" id="IPR000668">
    <property type="entry name" value="Peptidase_C1A_C"/>
</dbReference>
<feature type="signal peptide" evidence="7">
    <location>
        <begin position="1"/>
        <end position="28"/>
    </location>
</feature>
<dbReference type="InterPro" id="IPR013201">
    <property type="entry name" value="Prot_inhib_I29"/>
</dbReference>
<evidence type="ECO:0000256" key="1">
    <source>
        <dbReference type="ARBA" id="ARBA00008455"/>
    </source>
</evidence>
<evidence type="ECO:0000256" key="5">
    <source>
        <dbReference type="ARBA" id="ARBA00023157"/>
    </source>
</evidence>